<dbReference type="InterPro" id="IPR001667">
    <property type="entry name" value="DDH_dom"/>
</dbReference>
<sequence>MNNVPSDNVRHNQRLRWIKAPAAPPAYLSELPRDISPLIGQLLWNRGITDPAQVGAFLEADYSHLHDPRQLLGMDQAVARIKQARDTAQRIAVYGDFDTDGVTGVTLLYQALTGIGLDVLPYILKRIEEGYGLNTAAVEDLATKVGLLITVDCGISNVAEIGRAQALGLDVIVLDHHTPPARLPDAYAIVNPKQPGCSYPYKMLAGVGIAFKLVQALANAGLKSGYRGRQLLDIVALGTVTDMAPLDGENRVLVKYGLEALNATERPGLRALMEVAALKGRIDCRTIGWALGPRINAAGRLDDAVRAYELLMCDDDQDARELAANLDEINIRRKGLTAETFERAIELARVSGKAGGRIIVLDGADFPSGVVGLVAGRLAEHFARPVLLLERGEEASRGSARSVPGFSIIDALAECADVFTKYGGHAMAAGFSLPSDRVTMLEERLAAIAMRDLTDEMLERKLTYDAELPLRDHSLHLVDQIGMLEPFGQGNAEPVWVTQNLEILESRVLGAEHKHLRLRVRDGKGAFGNAIAWNYGPRAAEFGERARVDIAYTLEGDEWQGRRRLQMKVKQMRRTNGDTA</sequence>
<gene>
    <name evidence="9" type="ORF">AVDCRST_MAG93-2513</name>
</gene>
<dbReference type="Pfam" id="PF17768">
    <property type="entry name" value="RecJ_OB"/>
    <property type="match status" value="1"/>
</dbReference>
<dbReference type="InterPro" id="IPR003156">
    <property type="entry name" value="DHHA1_dom"/>
</dbReference>
<feature type="domain" description="DHHA1" evidence="7">
    <location>
        <begin position="356"/>
        <end position="443"/>
    </location>
</feature>
<reference evidence="9" key="1">
    <citation type="submission" date="2020-02" db="EMBL/GenBank/DDBJ databases">
        <authorList>
            <person name="Meier V. D."/>
        </authorList>
    </citation>
    <scope>NUCLEOTIDE SEQUENCE</scope>
    <source>
        <strain evidence="9">AVDCRST_MAG93</strain>
    </source>
</reference>
<dbReference type="PANTHER" id="PTHR30255">
    <property type="entry name" value="SINGLE-STRANDED-DNA-SPECIFIC EXONUCLEASE RECJ"/>
    <property type="match status" value="1"/>
</dbReference>
<dbReference type="Gene3D" id="3.90.1640.30">
    <property type="match status" value="1"/>
</dbReference>
<accession>A0A6J4J3W3</accession>
<evidence type="ECO:0000259" key="6">
    <source>
        <dbReference type="Pfam" id="PF01368"/>
    </source>
</evidence>
<dbReference type="PANTHER" id="PTHR30255:SF2">
    <property type="entry name" value="SINGLE-STRANDED-DNA-SPECIFIC EXONUCLEASE RECJ"/>
    <property type="match status" value="1"/>
</dbReference>
<dbReference type="GO" id="GO:0008409">
    <property type="term" value="F:5'-3' exonuclease activity"/>
    <property type="evidence" value="ECO:0007669"/>
    <property type="project" value="InterPro"/>
</dbReference>
<evidence type="ECO:0000259" key="7">
    <source>
        <dbReference type="Pfam" id="PF02272"/>
    </source>
</evidence>
<keyword evidence="5" id="KW-0269">Exonuclease</keyword>
<evidence type="ECO:0000313" key="9">
    <source>
        <dbReference type="EMBL" id="CAA9268211.1"/>
    </source>
</evidence>
<feature type="domain" description="DDH" evidence="6">
    <location>
        <begin position="90"/>
        <end position="239"/>
    </location>
</feature>
<dbReference type="GO" id="GO:0006310">
    <property type="term" value="P:DNA recombination"/>
    <property type="evidence" value="ECO:0007669"/>
    <property type="project" value="InterPro"/>
</dbReference>
<organism evidence="9">
    <name type="scientific">uncultured Chloroflexia bacterium</name>
    <dbReference type="NCBI Taxonomy" id="1672391"/>
    <lineage>
        <taxon>Bacteria</taxon>
        <taxon>Bacillati</taxon>
        <taxon>Chloroflexota</taxon>
        <taxon>Chloroflexia</taxon>
        <taxon>environmental samples</taxon>
    </lineage>
</organism>
<comment type="similarity">
    <text evidence="1">Belongs to the RecJ family.</text>
</comment>
<evidence type="ECO:0000259" key="8">
    <source>
        <dbReference type="Pfam" id="PF17768"/>
    </source>
</evidence>
<dbReference type="InterPro" id="IPR041122">
    <property type="entry name" value="RecJ_OB"/>
</dbReference>
<dbReference type="SUPFAM" id="SSF64182">
    <property type="entry name" value="DHH phosphoesterases"/>
    <property type="match status" value="1"/>
</dbReference>
<evidence type="ECO:0000256" key="3">
    <source>
        <dbReference type="ARBA" id="ARBA00022722"/>
    </source>
</evidence>
<dbReference type="NCBIfam" id="TIGR00644">
    <property type="entry name" value="recJ"/>
    <property type="match status" value="1"/>
</dbReference>
<keyword evidence="4" id="KW-0378">Hydrolase</keyword>
<dbReference type="EMBL" id="CADCTR010000854">
    <property type="protein sequence ID" value="CAA9268211.1"/>
    <property type="molecule type" value="Genomic_DNA"/>
</dbReference>
<dbReference type="AlphaFoldDB" id="A0A6J4J3W3"/>
<dbReference type="GO" id="GO:0003676">
    <property type="term" value="F:nucleic acid binding"/>
    <property type="evidence" value="ECO:0007669"/>
    <property type="project" value="InterPro"/>
</dbReference>
<dbReference type="Pfam" id="PF01368">
    <property type="entry name" value="DHH"/>
    <property type="match status" value="1"/>
</dbReference>
<evidence type="ECO:0000256" key="1">
    <source>
        <dbReference type="ARBA" id="ARBA00005915"/>
    </source>
</evidence>
<dbReference type="GO" id="GO:0006281">
    <property type="term" value="P:DNA repair"/>
    <property type="evidence" value="ECO:0007669"/>
    <property type="project" value="InterPro"/>
</dbReference>
<dbReference type="InterPro" id="IPR004610">
    <property type="entry name" value="RecJ"/>
</dbReference>
<evidence type="ECO:0000256" key="2">
    <source>
        <dbReference type="ARBA" id="ARBA00019841"/>
    </source>
</evidence>
<name>A0A6J4J3W3_9CHLR</name>
<evidence type="ECO:0000256" key="4">
    <source>
        <dbReference type="ARBA" id="ARBA00022801"/>
    </source>
</evidence>
<protein>
    <recommendedName>
        <fullName evidence="2">Single-stranded-DNA-specific exonuclease RecJ</fullName>
    </recommendedName>
</protein>
<proteinExistence type="inferred from homology"/>
<dbReference type="InterPro" id="IPR051673">
    <property type="entry name" value="SSDNA_exonuclease_RecJ"/>
</dbReference>
<keyword evidence="3" id="KW-0540">Nuclease</keyword>
<dbReference type="Gene3D" id="2.40.50.460">
    <property type="match status" value="1"/>
</dbReference>
<dbReference type="InterPro" id="IPR038763">
    <property type="entry name" value="DHH_sf"/>
</dbReference>
<dbReference type="Pfam" id="PF02272">
    <property type="entry name" value="DHHA1"/>
    <property type="match status" value="1"/>
</dbReference>
<evidence type="ECO:0000256" key="5">
    <source>
        <dbReference type="ARBA" id="ARBA00022839"/>
    </source>
</evidence>
<feature type="domain" description="RecJ OB" evidence="8">
    <location>
        <begin position="464"/>
        <end position="570"/>
    </location>
</feature>